<evidence type="ECO:0000313" key="2">
    <source>
        <dbReference type="EMBL" id="CAG9931561.1"/>
    </source>
</evidence>
<organism evidence="2 3">
    <name type="scientific">Candidatus Nitrotoga arctica</name>
    <dbReference type="NCBI Taxonomy" id="453162"/>
    <lineage>
        <taxon>Bacteria</taxon>
        <taxon>Pseudomonadati</taxon>
        <taxon>Pseudomonadota</taxon>
        <taxon>Betaproteobacteria</taxon>
        <taxon>Nitrosomonadales</taxon>
        <taxon>Gallionellaceae</taxon>
        <taxon>Candidatus Nitrotoga</taxon>
    </lineage>
</organism>
<evidence type="ECO:0008006" key="4">
    <source>
        <dbReference type="Google" id="ProtNLM"/>
    </source>
</evidence>
<dbReference type="EMBL" id="OU912926">
    <property type="protein sequence ID" value="CAG9931561.1"/>
    <property type="molecule type" value="Genomic_DNA"/>
</dbReference>
<dbReference type="RefSeq" id="WP_239795653.1">
    <property type="nucleotide sequence ID" value="NZ_OU912926.1"/>
</dbReference>
<reference evidence="2 3" key="1">
    <citation type="submission" date="2021-10" db="EMBL/GenBank/DDBJ databases">
        <authorList>
            <person name="Koch H."/>
        </authorList>
    </citation>
    <scope>NUCLEOTIDE SEQUENCE [LARGE SCALE GENOMIC DNA]</scope>
    <source>
        <strain evidence="2">6680</strain>
    </source>
</reference>
<dbReference type="Proteomes" id="UP000839052">
    <property type="component" value="Chromosome"/>
</dbReference>
<name>A0ABN8AFP7_9PROT</name>
<protein>
    <recommendedName>
        <fullName evidence="4">Phage protein</fullName>
    </recommendedName>
</protein>
<sequence>MGVTEKMWDALTTIIKMNDKVERMAGTMKTQQEKIENLTARIIRLETALEIALSSGIAGKPSPSKRLEHKT</sequence>
<feature type="coiled-coil region" evidence="1">
    <location>
        <begin position="21"/>
        <end position="55"/>
    </location>
</feature>
<keyword evidence="3" id="KW-1185">Reference proteome</keyword>
<proteinExistence type="predicted"/>
<gene>
    <name evidence="2" type="ORF">NTG6680_0308</name>
</gene>
<keyword evidence="1" id="KW-0175">Coiled coil</keyword>
<evidence type="ECO:0000313" key="3">
    <source>
        <dbReference type="Proteomes" id="UP000839052"/>
    </source>
</evidence>
<accession>A0ABN8AFP7</accession>
<evidence type="ECO:0000256" key="1">
    <source>
        <dbReference type="SAM" id="Coils"/>
    </source>
</evidence>